<protein>
    <recommendedName>
        <fullName evidence="3">PqqD family protein</fullName>
    </recommendedName>
</protein>
<evidence type="ECO:0000313" key="2">
    <source>
        <dbReference type="Proteomes" id="UP000053398"/>
    </source>
</evidence>
<dbReference type="EMBL" id="LMWP01000044">
    <property type="protein sequence ID" value="KUN18237.1"/>
    <property type="molecule type" value="Genomic_DNA"/>
</dbReference>
<reference evidence="1 2" key="1">
    <citation type="submission" date="2015-10" db="EMBL/GenBank/DDBJ databases">
        <title>Draft genome sequence of Streptomyces corchorusii DSM 40340, type strain for the species Streptomyces corchorusii.</title>
        <authorList>
            <person name="Ruckert C."/>
            <person name="Winkler A."/>
            <person name="Kalinowski J."/>
            <person name="Kampfer P."/>
            <person name="Glaeser S."/>
        </authorList>
    </citation>
    <scope>NUCLEOTIDE SEQUENCE [LARGE SCALE GENOMIC DNA]</scope>
    <source>
        <strain evidence="1 2">DSM 40340</strain>
    </source>
</reference>
<evidence type="ECO:0000313" key="1">
    <source>
        <dbReference type="EMBL" id="KUN18237.1"/>
    </source>
</evidence>
<sequence length="94" mass="9712">MNIVIEAGVTAGIAEDGALTLLSPQGAPHFYAPEASAMWIALRQHGGNVRAAAAVLGSAWNADVSAVGRLLRKQVTDWQRAGLVKASPTPVHAS</sequence>
<dbReference type="RefSeq" id="WP_014669416.1">
    <property type="nucleotide sequence ID" value="NZ_KQ948367.1"/>
</dbReference>
<comment type="caution">
    <text evidence="1">The sequence shown here is derived from an EMBL/GenBank/DDBJ whole genome shotgun (WGS) entry which is preliminary data.</text>
</comment>
<keyword evidence="2" id="KW-1185">Reference proteome</keyword>
<accession>A0A124HK16</accession>
<dbReference type="Proteomes" id="UP000053398">
    <property type="component" value="Unassembled WGS sequence"/>
</dbReference>
<gene>
    <name evidence="1" type="ORF">AQJ11_34785</name>
</gene>
<proteinExistence type="predicted"/>
<organism evidence="1 2">
    <name type="scientific">Streptomyces corchorusii</name>
    <name type="common">Streptomyces chibaensis</name>
    <dbReference type="NCBI Taxonomy" id="1903"/>
    <lineage>
        <taxon>Bacteria</taxon>
        <taxon>Bacillati</taxon>
        <taxon>Actinomycetota</taxon>
        <taxon>Actinomycetes</taxon>
        <taxon>Kitasatosporales</taxon>
        <taxon>Streptomycetaceae</taxon>
        <taxon>Streptomyces</taxon>
    </lineage>
</organism>
<name>A0A124HK16_STRCK</name>
<dbReference type="AlphaFoldDB" id="A0A124HK16"/>
<evidence type="ECO:0008006" key="3">
    <source>
        <dbReference type="Google" id="ProtNLM"/>
    </source>
</evidence>